<dbReference type="Proteomes" id="UP000218765">
    <property type="component" value="Chromosome"/>
</dbReference>
<evidence type="ECO:0000259" key="1">
    <source>
        <dbReference type="Pfam" id="PF21739"/>
    </source>
</evidence>
<dbReference type="KEGG" id="ttc:FOKN1_1932"/>
<dbReference type="InterPro" id="IPR049200">
    <property type="entry name" value="DUF6866_C"/>
</dbReference>
<evidence type="ECO:0000313" key="3">
    <source>
        <dbReference type="EMBL" id="BAZ94312.1"/>
    </source>
</evidence>
<evidence type="ECO:0000259" key="2">
    <source>
        <dbReference type="Pfam" id="PF21740"/>
    </source>
</evidence>
<dbReference type="NCBIfam" id="NF045620">
    <property type="entry name" value="Sfum_1244_fam"/>
    <property type="match status" value="1"/>
</dbReference>
<organism evidence="3 4">
    <name type="scientific">Thiohalobacter thiocyanaticus</name>
    <dbReference type="NCBI Taxonomy" id="585455"/>
    <lineage>
        <taxon>Bacteria</taxon>
        <taxon>Pseudomonadati</taxon>
        <taxon>Pseudomonadota</taxon>
        <taxon>Gammaproteobacteria</taxon>
        <taxon>Thiohalobacterales</taxon>
        <taxon>Thiohalobacteraceae</taxon>
        <taxon>Thiohalobacter</taxon>
    </lineage>
</organism>
<protein>
    <submittedName>
        <fullName evidence="3">Uncharacterized protein</fullName>
    </submittedName>
</protein>
<gene>
    <name evidence="3" type="ORF">FOKN1_1932</name>
</gene>
<dbReference type="EMBL" id="AP018052">
    <property type="protein sequence ID" value="BAZ94312.1"/>
    <property type="molecule type" value="Genomic_DNA"/>
</dbReference>
<dbReference type="AlphaFoldDB" id="A0A1Z4VSC0"/>
<dbReference type="InterPro" id="IPR054640">
    <property type="entry name" value="Sfum_1244-like"/>
</dbReference>
<dbReference type="OrthoDB" id="9777679at2"/>
<proteinExistence type="predicted"/>
<reference evidence="3 4" key="1">
    <citation type="submission" date="2017-05" db="EMBL/GenBank/DDBJ databases">
        <title>Thiocyanate degradation by Thiohalobacter thiocyanaticus FOKN1.</title>
        <authorList>
            <person name="Oshiki M."/>
            <person name="Fukushima T."/>
            <person name="Kawano S."/>
            <person name="Nakagawa J."/>
        </authorList>
    </citation>
    <scope>NUCLEOTIDE SEQUENCE [LARGE SCALE GENOMIC DNA]</scope>
    <source>
        <strain evidence="3 4">FOKN1</strain>
    </source>
</reference>
<name>A0A1Z4VSC0_9GAMM</name>
<feature type="domain" description="DUF6866" evidence="2">
    <location>
        <begin position="164"/>
        <end position="344"/>
    </location>
</feature>
<dbReference type="RefSeq" id="WP_096366416.1">
    <property type="nucleotide sequence ID" value="NZ_AP018052.1"/>
</dbReference>
<evidence type="ECO:0000313" key="4">
    <source>
        <dbReference type="Proteomes" id="UP000218765"/>
    </source>
</evidence>
<dbReference type="Pfam" id="PF21739">
    <property type="entry name" value="DUF6866_N"/>
    <property type="match status" value="1"/>
</dbReference>
<feature type="domain" description="DUF6866" evidence="1">
    <location>
        <begin position="8"/>
        <end position="159"/>
    </location>
</feature>
<dbReference type="InterPro" id="IPR049199">
    <property type="entry name" value="DUF6866_N"/>
</dbReference>
<sequence>MQDEWRSLRDSVQHNCHISDAAHAGDYTLCVYLMKMREFYRWEMGYAYADSLPHEEVGDWLRAREQLWEDLEESDFVHLPVGDQAIDPLEAETVNTRLLPEGLVYSAGYGQRAKPHFFLGRLDRHEDTEEYRLIVAGEEFARDLTSPPAMSLNGTIFIRRQALRQMIWEKMEEWRWNRLDNPMGRAIRCYDFDTDPDGALDAMAEGQIDTLILHEIGEVQCGRELGPEWEEMLASFPRSKAEIQARAVRDNLADALSTLPRLLDKADSASLHFYFATLTNMRKSLMPSLVEAYQTWHREGNDSVLKQIIQRSQSHWQRVAETVLDDFRRHGRDSMQRIPDLIETNAL</sequence>
<accession>A0A1Z4VSC0</accession>
<keyword evidence="4" id="KW-1185">Reference proteome</keyword>
<dbReference type="Pfam" id="PF21740">
    <property type="entry name" value="DUF6866_C"/>
    <property type="match status" value="1"/>
</dbReference>